<keyword evidence="2" id="KW-0862">Zinc</keyword>
<dbReference type="SUPFAM" id="SSF57701">
    <property type="entry name" value="Zn2/Cys6 DNA-binding domain"/>
    <property type="match status" value="1"/>
</dbReference>
<evidence type="ECO:0000256" key="3">
    <source>
        <dbReference type="ARBA" id="ARBA00023015"/>
    </source>
</evidence>
<evidence type="ECO:0000256" key="7">
    <source>
        <dbReference type="SAM" id="MobiDB-lite"/>
    </source>
</evidence>
<feature type="compositionally biased region" description="Low complexity" evidence="7">
    <location>
        <begin position="13"/>
        <end position="27"/>
    </location>
</feature>
<dbReference type="PROSITE" id="PS50048">
    <property type="entry name" value="ZN2_CY6_FUNGAL_2"/>
    <property type="match status" value="1"/>
</dbReference>
<keyword evidence="3" id="KW-0805">Transcription regulation</keyword>
<dbReference type="PANTHER" id="PTHR31944:SF131">
    <property type="entry name" value="HEME-RESPONSIVE ZINC FINGER TRANSCRIPTION FACTOR HAP1"/>
    <property type="match status" value="1"/>
</dbReference>
<keyword evidence="4" id="KW-0238">DNA-binding</keyword>
<dbReference type="SMART" id="SM00066">
    <property type="entry name" value="GAL4"/>
    <property type="match status" value="1"/>
</dbReference>
<dbReference type="AlphaFoldDB" id="A0A8T9CM52"/>
<sequence length="778" mass="86196">MDSSDNLRALNMSAPPESSSTATPSNPDSSRKRARPTKSCLECRRKKLKCDRIQPCLQCKKLGREALCTYATGPSGSPNPANEDVESSRKRPKVDVSRLNTWVGGNSSSAAQGYSGEASRTESGNGHIQGSTSVIKGSSTTSGQLHVRGSRSRYIGPGDRMALLDHFGDEKSFIISSFTDSELSRSIAELATFQKAFHPKTKPSRRSSDERATLITEMLNSLPEYASLEALKERYLVNMETLLRVMHIPTFRRQCAEIQDSRTSLSTAPRTNEPILAQLLAAISIATRLSDSTDNKATIQELSDDQVASYLTLIQKWLHGLKGKERLNIDCLRAQALLLIAKAANLFSLSELWKESGTLVRTAMTMGLHRDAEFSSDLPCFEKEQRRKLWLTIIELDMQFSLALGMPTAIQSSDFNIRKILHVDDEVLMEDMPRYPVEKPVDSWSDALPQILLQSAVKPRLDAINMLARDIDISQDTERIVILAKELESGLRSLLATLPKQSKKQHRVFSDITLDMHLRRPSLALYQAVSLSDHASQYPEARKGALRCSVAILSHLDALDPAVADIDTIKSNDYLNFFHVLFRNDIIQSALLLCHEIRAMNLPMNTTAPKDLAFTGGSADPSTPWTKHSLTRLVENTLRNYLQQLGEFGSDLKTIMPLSVILQSVRSDGTPEEKRELMIKGTERVLRACRKVLPLPIAQETSPPNGNPPNAPVAQTPVANISTGGAPTPKLDSWHSGLLMPFASNTNSIFDPNGNVDPDLQNFDIGFSDWDMMGQSWF</sequence>
<dbReference type="GO" id="GO:0000978">
    <property type="term" value="F:RNA polymerase II cis-regulatory region sequence-specific DNA binding"/>
    <property type="evidence" value="ECO:0007669"/>
    <property type="project" value="TreeGrafter"/>
</dbReference>
<accession>A0A8T9CM52</accession>
<dbReference type="Pfam" id="PF04082">
    <property type="entry name" value="Fungal_trans"/>
    <property type="match status" value="1"/>
</dbReference>
<evidence type="ECO:0000256" key="4">
    <source>
        <dbReference type="ARBA" id="ARBA00023125"/>
    </source>
</evidence>
<dbReference type="OrthoDB" id="5414787at2759"/>
<dbReference type="Gene3D" id="4.10.240.10">
    <property type="entry name" value="Zn(2)-C6 fungal-type DNA-binding domain"/>
    <property type="match status" value="1"/>
</dbReference>
<dbReference type="Pfam" id="PF00172">
    <property type="entry name" value="Zn_clus"/>
    <property type="match status" value="1"/>
</dbReference>
<dbReference type="SMART" id="SM00906">
    <property type="entry name" value="Fungal_trans"/>
    <property type="match status" value="1"/>
</dbReference>
<feature type="compositionally biased region" description="Polar residues" evidence="7">
    <location>
        <begin position="121"/>
        <end position="144"/>
    </location>
</feature>
<feature type="domain" description="Zn(2)-C6 fungal-type" evidence="8">
    <location>
        <begin position="39"/>
        <end position="70"/>
    </location>
</feature>
<dbReference type="GO" id="GO:0008270">
    <property type="term" value="F:zinc ion binding"/>
    <property type="evidence" value="ECO:0007669"/>
    <property type="project" value="InterPro"/>
</dbReference>
<dbReference type="EMBL" id="QGMK01000045">
    <property type="protein sequence ID" value="TVY84914.1"/>
    <property type="molecule type" value="Genomic_DNA"/>
</dbReference>
<keyword evidence="5" id="KW-0804">Transcription</keyword>
<gene>
    <name evidence="9" type="primary">fsa6_5</name>
    <name evidence="9" type="ORF">LSUE1_G001848</name>
</gene>
<dbReference type="PROSITE" id="PS00463">
    <property type="entry name" value="ZN2_CY6_FUNGAL_1"/>
    <property type="match status" value="1"/>
</dbReference>
<reference evidence="9 10" key="1">
    <citation type="submission" date="2018-05" db="EMBL/GenBank/DDBJ databases">
        <title>Genome sequencing and assembly of the regulated plant pathogen Lachnellula willkommii and related sister species for the development of diagnostic species identification markers.</title>
        <authorList>
            <person name="Giroux E."/>
            <person name="Bilodeau G."/>
        </authorList>
    </citation>
    <scope>NUCLEOTIDE SEQUENCE [LARGE SCALE GENOMIC DNA]</scope>
    <source>
        <strain evidence="9 10">CBS 268.59</strain>
    </source>
</reference>
<dbReference type="GO" id="GO:0001228">
    <property type="term" value="F:DNA-binding transcription activator activity, RNA polymerase II-specific"/>
    <property type="evidence" value="ECO:0007669"/>
    <property type="project" value="TreeGrafter"/>
</dbReference>
<dbReference type="GO" id="GO:0005634">
    <property type="term" value="C:nucleus"/>
    <property type="evidence" value="ECO:0007669"/>
    <property type="project" value="TreeGrafter"/>
</dbReference>
<keyword evidence="10" id="KW-1185">Reference proteome</keyword>
<organism evidence="9 10">
    <name type="scientific">Lachnellula suecica</name>
    <dbReference type="NCBI Taxonomy" id="602035"/>
    <lineage>
        <taxon>Eukaryota</taxon>
        <taxon>Fungi</taxon>
        <taxon>Dikarya</taxon>
        <taxon>Ascomycota</taxon>
        <taxon>Pezizomycotina</taxon>
        <taxon>Leotiomycetes</taxon>
        <taxon>Helotiales</taxon>
        <taxon>Lachnaceae</taxon>
        <taxon>Lachnellula</taxon>
    </lineage>
</organism>
<evidence type="ECO:0000256" key="6">
    <source>
        <dbReference type="ARBA" id="ARBA00023242"/>
    </source>
</evidence>
<dbReference type="CDD" id="cd12148">
    <property type="entry name" value="fungal_TF_MHR"/>
    <property type="match status" value="1"/>
</dbReference>
<proteinExistence type="predicted"/>
<evidence type="ECO:0000259" key="8">
    <source>
        <dbReference type="PROSITE" id="PS50048"/>
    </source>
</evidence>
<name>A0A8T9CM52_9HELO</name>
<dbReference type="PANTHER" id="PTHR31944">
    <property type="entry name" value="HEME-RESPONSIVE ZINC FINGER TRANSCRIPTION FACTOR HAP1"/>
    <property type="match status" value="1"/>
</dbReference>
<dbReference type="InterPro" id="IPR051430">
    <property type="entry name" value="Fungal_TF_Env_Response"/>
</dbReference>
<dbReference type="CDD" id="cd00067">
    <property type="entry name" value="GAL4"/>
    <property type="match status" value="1"/>
</dbReference>
<protein>
    <submittedName>
        <fullName evidence="9">Fusarisetin A cluster transcription factor fsa6</fullName>
    </submittedName>
</protein>
<feature type="compositionally biased region" description="Basic and acidic residues" evidence="7">
    <location>
        <begin position="86"/>
        <end position="96"/>
    </location>
</feature>
<evidence type="ECO:0000256" key="5">
    <source>
        <dbReference type="ARBA" id="ARBA00023163"/>
    </source>
</evidence>
<comment type="caution">
    <text evidence="9">The sequence shown here is derived from an EMBL/GenBank/DDBJ whole genome shotgun (WGS) entry which is preliminary data.</text>
</comment>
<evidence type="ECO:0000313" key="9">
    <source>
        <dbReference type="EMBL" id="TVY84914.1"/>
    </source>
</evidence>
<keyword evidence="6" id="KW-0539">Nucleus</keyword>
<feature type="region of interest" description="Disordered" evidence="7">
    <location>
        <begin position="1"/>
        <end position="40"/>
    </location>
</feature>
<evidence type="ECO:0000313" key="10">
    <source>
        <dbReference type="Proteomes" id="UP000469558"/>
    </source>
</evidence>
<feature type="region of interest" description="Disordered" evidence="7">
    <location>
        <begin position="70"/>
        <end position="153"/>
    </location>
</feature>
<dbReference type="GO" id="GO:0006351">
    <property type="term" value="P:DNA-templated transcription"/>
    <property type="evidence" value="ECO:0007669"/>
    <property type="project" value="InterPro"/>
</dbReference>
<dbReference type="InterPro" id="IPR036864">
    <property type="entry name" value="Zn2-C6_fun-type_DNA-bd_sf"/>
</dbReference>
<evidence type="ECO:0000256" key="1">
    <source>
        <dbReference type="ARBA" id="ARBA00022723"/>
    </source>
</evidence>
<evidence type="ECO:0000256" key="2">
    <source>
        <dbReference type="ARBA" id="ARBA00022833"/>
    </source>
</evidence>
<dbReference type="InterPro" id="IPR001138">
    <property type="entry name" value="Zn2Cys6_DnaBD"/>
</dbReference>
<dbReference type="InterPro" id="IPR007219">
    <property type="entry name" value="XnlR_reg_dom"/>
</dbReference>
<dbReference type="Proteomes" id="UP000469558">
    <property type="component" value="Unassembled WGS sequence"/>
</dbReference>
<feature type="compositionally biased region" description="Polar residues" evidence="7">
    <location>
        <begin position="98"/>
        <end position="112"/>
    </location>
</feature>
<keyword evidence="1" id="KW-0479">Metal-binding</keyword>